<dbReference type="Proteomes" id="UP000823046">
    <property type="component" value="Unassembled WGS sequence"/>
</dbReference>
<sequence length="348" mass="40359">MFAPTFHFRLKKEVTLICALSAACLALMLIVRIVAQYIEKNIRPRQVPQYLSLRNQMKHEQGIEESNLLSTFAPPYKWHKQLVSSTSFYHKKAEFYVSRAWPGMLSFFLLGTTFPTKHQQLFLCWARGPEFLIRSFEVCIVDKFTLLIEKLALQLDLSPYIEWSKQASCFFQLIVLALWTNLMRSHVHTWFHAAPWGIPVMTGIFCLQCLCLSGTLYLVLFCLHAGMLIDARLLEKASYSHVNCIHAHCLNLTTIRSRNVSSEEKNRVLVLWANLDEEQLGEIDRFKVYHFLLSQGLHLSKEDDADQFLQMFDRSSKGGLNKDEFFILFSVVQQILQEPLDKETLQVC</sequence>
<dbReference type="PROSITE" id="PS50222">
    <property type="entry name" value="EF_HAND_2"/>
    <property type="match status" value="1"/>
</dbReference>
<dbReference type="Gene3D" id="1.10.238.10">
    <property type="entry name" value="EF-hand"/>
    <property type="match status" value="1"/>
</dbReference>
<keyword evidence="4" id="KW-1185">Reference proteome</keyword>
<evidence type="ECO:0000259" key="2">
    <source>
        <dbReference type="PROSITE" id="PS50222"/>
    </source>
</evidence>
<keyword evidence="1" id="KW-0472">Membrane</keyword>
<keyword evidence="1" id="KW-0812">Transmembrane</keyword>
<comment type="caution">
    <text evidence="3">The sequence shown here is derived from an EMBL/GenBank/DDBJ whole genome shotgun (WGS) entry which is preliminary data.</text>
</comment>
<accession>A0ABQ7JG66</accession>
<dbReference type="SUPFAM" id="SSF47473">
    <property type="entry name" value="EF-hand"/>
    <property type="match status" value="1"/>
</dbReference>
<feature type="domain" description="EF-hand" evidence="2">
    <location>
        <begin position="300"/>
        <end position="335"/>
    </location>
</feature>
<keyword evidence="1" id="KW-1133">Transmembrane helix</keyword>
<protein>
    <recommendedName>
        <fullName evidence="2">EF-hand domain-containing protein</fullName>
    </recommendedName>
</protein>
<evidence type="ECO:0000313" key="3">
    <source>
        <dbReference type="EMBL" id="KAF8823012.1"/>
    </source>
</evidence>
<reference evidence="3 4" key="1">
    <citation type="journal article" date="2020" name="bioRxiv">
        <title>Metabolic contributions of an alphaproteobacterial endosymbiont in the apicomplexan Cardiosporidium cionae.</title>
        <authorList>
            <person name="Hunter E.S."/>
            <person name="Paight C.J."/>
            <person name="Lane C.E."/>
        </authorList>
    </citation>
    <scope>NUCLEOTIDE SEQUENCE [LARGE SCALE GENOMIC DNA]</scope>
    <source>
        <strain evidence="3">ESH_2018</strain>
    </source>
</reference>
<dbReference type="EMBL" id="JADAQX010000007">
    <property type="protein sequence ID" value="KAF8823012.1"/>
    <property type="molecule type" value="Genomic_DNA"/>
</dbReference>
<name>A0ABQ7JG66_9APIC</name>
<feature type="transmembrane region" description="Helical" evidence="1">
    <location>
        <begin position="196"/>
        <end position="223"/>
    </location>
</feature>
<feature type="transmembrane region" description="Helical" evidence="1">
    <location>
        <begin position="14"/>
        <end position="35"/>
    </location>
</feature>
<organism evidence="3 4">
    <name type="scientific">Cardiosporidium cionae</name>
    <dbReference type="NCBI Taxonomy" id="476202"/>
    <lineage>
        <taxon>Eukaryota</taxon>
        <taxon>Sar</taxon>
        <taxon>Alveolata</taxon>
        <taxon>Apicomplexa</taxon>
        <taxon>Aconoidasida</taxon>
        <taxon>Nephromycida</taxon>
        <taxon>Cardiosporidium</taxon>
    </lineage>
</organism>
<gene>
    <name evidence="3" type="ORF">IE077_001391</name>
</gene>
<evidence type="ECO:0000256" key="1">
    <source>
        <dbReference type="SAM" id="Phobius"/>
    </source>
</evidence>
<dbReference type="InterPro" id="IPR002048">
    <property type="entry name" value="EF_hand_dom"/>
</dbReference>
<evidence type="ECO:0000313" key="4">
    <source>
        <dbReference type="Proteomes" id="UP000823046"/>
    </source>
</evidence>
<proteinExistence type="predicted"/>
<dbReference type="InterPro" id="IPR011992">
    <property type="entry name" value="EF-hand-dom_pair"/>
</dbReference>